<dbReference type="Proteomes" id="UP000028481">
    <property type="component" value="Chromosome"/>
</dbReference>
<sequence>MGGISRRNFLKLSLGSLVLSSISIDLTPVKSYAATELKIKNAKESTSVCPYCSVGCGLIVYAKGGKVVQVEGDPDSPINQGSLCPKGASLLQMANNPYRVTEPLYRAPGATEWKKVSWEWALSEIAKRVKATRDKYFIIKDEKGRVVNRVEAIAHVGSAALDNEECYLLQKLMRALGLVYIEHQARI</sequence>
<keyword evidence="11" id="KW-1185">Reference proteome</keyword>
<evidence type="ECO:0000256" key="6">
    <source>
        <dbReference type="ARBA" id="ARBA00023002"/>
    </source>
</evidence>
<protein>
    <submittedName>
        <fullName evidence="10">Formate dehydrogenase</fullName>
    </submittedName>
</protein>
<evidence type="ECO:0000256" key="2">
    <source>
        <dbReference type="ARBA" id="ARBA00004196"/>
    </source>
</evidence>
<dbReference type="GO" id="GO:0016491">
    <property type="term" value="F:oxidoreductase activity"/>
    <property type="evidence" value="ECO:0007669"/>
    <property type="project" value="UniProtKB-KW"/>
</dbReference>
<dbReference type="AlphaFoldDB" id="A0A075WTU6"/>
<comment type="similarity">
    <text evidence="3">Belongs to the prokaryotic molybdopterin-containing oxidoreductase family.</text>
</comment>
<dbReference type="Gene3D" id="3.40.50.740">
    <property type="match status" value="1"/>
</dbReference>
<evidence type="ECO:0000259" key="9">
    <source>
        <dbReference type="PROSITE" id="PS51669"/>
    </source>
</evidence>
<keyword evidence="5" id="KW-0479">Metal-binding</keyword>
<keyword evidence="4" id="KW-0004">4Fe-4S</keyword>
<dbReference type="STRING" id="289377.HL41_08590"/>
<dbReference type="GO" id="GO:0030313">
    <property type="term" value="C:cell envelope"/>
    <property type="evidence" value="ECO:0007669"/>
    <property type="project" value="UniProtKB-SubCell"/>
</dbReference>
<accession>A0A075WTU6</accession>
<dbReference type="GO" id="GO:0009055">
    <property type="term" value="F:electron transfer activity"/>
    <property type="evidence" value="ECO:0007669"/>
    <property type="project" value="TreeGrafter"/>
</dbReference>
<dbReference type="InterPro" id="IPR006311">
    <property type="entry name" value="TAT_signal"/>
</dbReference>
<dbReference type="GO" id="GO:0009061">
    <property type="term" value="P:anaerobic respiration"/>
    <property type="evidence" value="ECO:0007669"/>
    <property type="project" value="TreeGrafter"/>
</dbReference>
<evidence type="ECO:0000313" key="10">
    <source>
        <dbReference type="EMBL" id="AIH04699.1"/>
    </source>
</evidence>
<dbReference type="GO" id="GO:0051539">
    <property type="term" value="F:4 iron, 4 sulfur cluster binding"/>
    <property type="evidence" value="ECO:0007669"/>
    <property type="project" value="UniProtKB-KW"/>
</dbReference>
<evidence type="ECO:0000256" key="8">
    <source>
        <dbReference type="ARBA" id="ARBA00023014"/>
    </source>
</evidence>
<dbReference type="KEGG" id="tcm:HL41_08590"/>
<dbReference type="GO" id="GO:0030151">
    <property type="term" value="F:molybdenum ion binding"/>
    <property type="evidence" value="ECO:0007669"/>
    <property type="project" value="TreeGrafter"/>
</dbReference>
<dbReference type="Gene3D" id="2.20.25.90">
    <property type="entry name" value="ADC-like domains"/>
    <property type="match status" value="1"/>
</dbReference>
<comment type="subcellular location">
    <subcellularLocation>
        <location evidence="2">Cell envelope</location>
    </subcellularLocation>
</comment>
<keyword evidence="7" id="KW-0408">Iron</keyword>
<keyword evidence="8" id="KW-0411">Iron-sulfur</keyword>
<feature type="domain" description="4Fe-4S Mo/W bis-MGD-type" evidence="9">
    <location>
        <begin position="42"/>
        <end position="98"/>
    </location>
</feature>
<dbReference type="eggNOG" id="COG0243">
    <property type="taxonomic scope" value="Bacteria"/>
</dbReference>
<dbReference type="PANTHER" id="PTHR43598">
    <property type="entry name" value="TUNGSTEN-CONTAINING FORMYLMETHANOFURAN DEHYDROGENASE 2 SUBUNIT B"/>
    <property type="match status" value="1"/>
</dbReference>
<evidence type="ECO:0000256" key="4">
    <source>
        <dbReference type="ARBA" id="ARBA00022485"/>
    </source>
</evidence>
<keyword evidence="6" id="KW-0560">Oxidoreductase</keyword>
<dbReference type="EMBL" id="CP008796">
    <property type="protein sequence ID" value="AIH04699.1"/>
    <property type="molecule type" value="Genomic_DNA"/>
</dbReference>
<proteinExistence type="inferred from homology"/>
<comment type="cofactor">
    <cofactor evidence="1">
        <name>[4Fe-4S] cluster</name>
        <dbReference type="ChEBI" id="CHEBI:49883"/>
    </cofactor>
</comment>
<dbReference type="Pfam" id="PF00384">
    <property type="entry name" value="Molybdopterin"/>
    <property type="match status" value="1"/>
</dbReference>
<evidence type="ECO:0000256" key="3">
    <source>
        <dbReference type="ARBA" id="ARBA00010312"/>
    </source>
</evidence>
<evidence type="ECO:0000256" key="7">
    <source>
        <dbReference type="ARBA" id="ARBA00023004"/>
    </source>
</evidence>
<dbReference type="InterPro" id="IPR006963">
    <property type="entry name" value="Mopterin_OxRdtase_4Fe-4S_dom"/>
</dbReference>
<evidence type="ECO:0000313" key="11">
    <source>
        <dbReference type="Proteomes" id="UP000028481"/>
    </source>
</evidence>
<gene>
    <name evidence="10" type="ORF">HL41_08590</name>
</gene>
<dbReference type="SMART" id="SM00926">
    <property type="entry name" value="Molybdop_Fe4S4"/>
    <property type="match status" value="1"/>
</dbReference>
<evidence type="ECO:0000256" key="5">
    <source>
        <dbReference type="ARBA" id="ARBA00022723"/>
    </source>
</evidence>
<dbReference type="HOGENOM" id="CLU_061371_1_1_0"/>
<dbReference type="PANTHER" id="PTHR43598:SF1">
    <property type="entry name" value="FORMATE DEHYDROGENASE-O MAJOR SUBUNIT"/>
    <property type="match status" value="1"/>
</dbReference>
<dbReference type="PaxDb" id="289377-HL41_08590"/>
<organism evidence="10 11">
    <name type="scientific">Thermodesulfobacterium commune DSM 2178</name>
    <dbReference type="NCBI Taxonomy" id="289377"/>
    <lineage>
        <taxon>Bacteria</taxon>
        <taxon>Pseudomonadati</taxon>
        <taxon>Thermodesulfobacteriota</taxon>
        <taxon>Thermodesulfobacteria</taxon>
        <taxon>Thermodesulfobacteriales</taxon>
        <taxon>Thermodesulfobacteriaceae</taxon>
        <taxon>Thermodesulfobacterium</taxon>
    </lineage>
</organism>
<reference evidence="10 11" key="1">
    <citation type="journal article" date="2015" name="Genome Announc.">
        <title>Genome Sequence of a Sulfate-Reducing Thermophilic Bacterium, Thermodesulfobacterium commune DSM 2178T (Phylum Thermodesulfobacteria).</title>
        <authorList>
            <person name="Bhatnagar S."/>
            <person name="Badger J.H."/>
            <person name="Madupu R."/>
            <person name="Khouri H.M."/>
            <person name="O'Connor E.M."/>
            <person name="Robb F.T."/>
            <person name="Ward N.L."/>
            <person name="Eisen J.A."/>
        </authorList>
    </citation>
    <scope>NUCLEOTIDE SEQUENCE [LARGE SCALE GENOMIC DNA]</scope>
    <source>
        <strain evidence="10 11">DSM 2178</strain>
    </source>
</reference>
<dbReference type="PROSITE" id="PS51669">
    <property type="entry name" value="4FE4S_MOW_BIS_MGD"/>
    <property type="match status" value="1"/>
</dbReference>
<dbReference type="InterPro" id="IPR006656">
    <property type="entry name" value="Mopterin_OxRdtase"/>
</dbReference>
<dbReference type="SUPFAM" id="SSF53706">
    <property type="entry name" value="Formate dehydrogenase/DMSO reductase, domains 1-3"/>
    <property type="match status" value="1"/>
</dbReference>
<dbReference type="PROSITE" id="PS51318">
    <property type="entry name" value="TAT"/>
    <property type="match status" value="1"/>
</dbReference>
<dbReference type="Pfam" id="PF04879">
    <property type="entry name" value="Molybdop_Fe4S4"/>
    <property type="match status" value="1"/>
</dbReference>
<evidence type="ECO:0000256" key="1">
    <source>
        <dbReference type="ARBA" id="ARBA00001966"/>
    </source>
</evidence>
<name>A0A075WTU6_9BACT</name>